<evidence type="ECO:0000313" key="4">
    <source>
        <dbReference type="EMBL" id="PLB34669.1"/>
    </source>
</evidence>
<sequence>MGSISDHNGLQTVDISAYLHSNDPVSRKAKADELVKAIHGHGACGIVGHNIHIETWREALERSKEFFDLPLEEKRKVDHPQGTVPHRGYTGMGRESIYSKDELEAMAGNPGARADKALDWNEHYDIGSDQEPVHHNRWVDEKTMPGFREFMKDFLQKLEQLHRAVLDALLLGLEVEPSEDYFRSLHAGPQGGIRLLHYPSLLESTIDRQATTWWPPHTDFTTFTFLIRDQNQGLEIEDRSQPRTFIPATTEIRDRIWFTMGDFGEVWSNGYLPASKHRVMIPSPPPGLSTTTERFSIPYFVNPRSDDSALLITFLYDGFLFLCVDVNERENQNRPRGVSV</sequence>
<dbReference type="GO" id="GO:0044283">
    <property type="term" value="P:small molecule biosynthetic process"/>
    <property type="evidence" value="ECO:0007669"/>
    <property type="project" value="UniProtKB-ARBA"/>
</dbReference>
<accession>A0A2I2F222</accession>
<dbReference type="InterPro" id="IPR044861">
    <property type="entry name" value="IPNS-like_FE2OG_OXY"/>
</dbReference>
<dbReference type="AlphaFoldDB" id="A0A2I2F222"/>
<dbReference type="GO" id="GO:0051213">
    <property type="term" value="F:dioxygenase activity"/>
    <property type="evidence" value="ECO:0007669"/>
    <property type="project" value="UniProtKB-KW"/>
</dbReference>
<evidence type="ECO:0000259" key="3">
    <source>
        <dbReference type="PROSITE" id="PS51471"/>
    </source>
</evidence>
<dbReference type="OrthoDB" id="288590at2759"/>
<dbReference type="EMBL" id="KZ559175">
    <property type="protein sequence ID" value="PLB34669.1"/>
    <property type="molecule type" value="Genomic_DNA"/>
</dbReference>
<dbReference type="SUPFAM" id="SSF51197">
    <property type="entry name" value="Clavaminate synthase-like"/>
    <property type="match status" value="1"/>
</dbReference>
<organism evidence="4 5">
    <name type="scientific">Aspergillus candidus</name>
    <dbReference type="NCBI Taxonomy" id="41067"/>
    <lineage>
        <taxon>Eukaryota</taxon>
        <taxon>Fungi</taxon>
        <taxon>Dikarya</taxon>
        <taxon>Ascomycota</taxon>
        <taxon>Pezizomycotina</taxon>
        <taxon>Eurotiomycetes</taxon>
        <taxon>Eurotiomycetidae</taxon>
        <taxon>Eurotiales</taxon>
        <taxon>Aspergillaceae</taxon>
        <taxon>Aspergillus</taxon>
        <taxon>Aspergillus subgen. Circumdati</taxon>
    </lineage>
</organism>
<comment type="similarity">
    <text evidence="1 2">Belongs to the iron/ascorbate-dependent oxidoreductase family.</text>
</comment>
<dbReference type="GO" id="GO:0046872">
    <property type="term" value="F:metal ion binding"/>
    <property type="evidence" value="ECO:0007669"/>
    <property type="project" value="UniProtKB-KW"/>
</dbReference>
<keyword evidence="2" id="KW-0560">Oxidoreductase</keyword>
<evidence type="ECO:0000256" key="2">
    <source>
        <dbReference type="RuleBase" id="RU003682"/>
    </source>
</evidence>
<dbReference type="InterPro" id="IPR026992">
    <property type="entry name" value="DIOX_N"/>
</dbReference>
<dbReference type="PROSITE" id="PS51471">
    <property type="entry name" value="FE2OG_OXY"/>
    <property type="match status" value="1"/>
</dbReference>
<protein>
    <submittedName>
        <fullName evidence="4">Putative leucoanthocyanidin dioxygenase</fullName>
    </submittedName>
</protein>
<dbReference type="InterPro" id="IPR027443">
    <property type="entry name" value="IPNS-like_sf"/>
</dbReference>
<keyword evidence="4" id="KW-0223">Dioxygenase</keyword>
<dbReference type="Gene3D" id="2.60.120.330">
    <property type="entry name" value="B-lactam Antibiotic, Isopenicillin N Synthase, Chain"/>
    <property type="match status" value="1"/>
</dbReference>
<evidence type="ECO:0000256" key="1">
    <source>
        <dbReference type="ARBA" id="ARBA00008056"/>
    </source>
</evidence>
<dbReference type="InterPro" id="IPR050231">
    <property type="entry name" value="Iron_ascorbate_oxido_reductase"/>
</dbReference>
<keyword evidence="5" id="KW-1185">Reference proteome</keyword>
<feature type="domain" description="Fe2OG dioxygenase" evidence="3">
    <location>
        <begin position="189"/>
        <end position="303"/>
    </location>
</feature>
<proteinExistence type="inferred from homology"/>
<dbReference type="STRING" id="41067.A0A2I2F222"/>
<dbReference type="GeneID" id="36522618"/>
<name>A0A2I2F222_ASPCN</name>
<dbReference type="Pfam" id="PF03171">
    <property type="entry name" value="2OG-FeII_Oxy"/>
    <property type="match status" value="1"/>
</dbReference>
<dbReference type="InterPro" id="IPR005123">
    <property type="entry name" value="Oxoglu/Fe-dep_dioxygenase_dom"/>
</dbReference>
<keyword evidence="2" id="KW-0408">Iron</keyword>
<dbReference type="Pfam" id="PF14226">
    <property type="entry name" value="DIOX_N"/>
    <property type="match status" value="1"/>
</dbReference>
<gene>
    <name evidence="4" type="ORF">BDW47DRAFT_120202</name>
</gene>
<dbReference type="Proteomes" id="UP000234585">
    <property type="component" value="Unassembled WGS sequence"/>
</dbReference>
<dbReference type="RefSeq" id="XP_024668681.1">
    <property type="nucleotide sequence ID" value="XM_024815458.1"/>
</dbReference>
<keyword evidence="2" id="KW-0479">Metal-binding</keyword>
<dbReference type="PANTHER" id="PTHR47990">
    <property type="entry name" value="2-OXOGLUTARATE (2OG) AND FE(II)-DEPENDENT OXYGENASE SUPERFAMILY PROTEIN-RELATED"/>
    <property type="match status" value="1"/>
</dbReference>
<reference evidence="4 5" key="1">
    <citation type="submission" date="2017-12" db="EMBL/GenBank/DDBJ databases">
        <authorList>
            <consortium name="DOE Joint Genome Institute"/>
            <person name="Haridas S."/>
            <person name="Kjaerbolling I."/>
            <person name="Vesth T.C."/>
            <person name="Frisvad J.C."/>
            <person name="Nybo J.L."/>
            <person name="Theobald S."/>
            <person name="Kuo A."/>
            <person name="Bowyer P."/>
            <person name="Matsuda Y."/>
            <person name="Mondo S."/>
            <person name="Lyhne E.K."/>
            <person name="Kogle M.E."/>
            <person name="Clum A."/>
            <person name="Lipzen A."/>
            <person name="Salamov A."/>
            <person name="Ngan C.Y."/>
            <person name="Daum C."/>
            <person name="Chiniquy J."/>
            <person name="Barry K."/>
            <person name="LaButti K."/>
            <person name="Simmons B.A."/>
            <person name="Magnuson J.K."/>
            <person name="Mortensen U.H."/>
            <person name="Larsen T.O."/>
            <person name="Grigoriev I.V."/>
            <person name="Baker S.E."/>
            <person name="Andersen M.R."/>
            <person name="Nordberg H.P."/>
            <person name="Cantor M.N."/>
            <person name="Hua S.X."/>
        </authorList>
    </citation>
    <scope>NUCLEOTIDE SEQUENCE [LARGE SCALE GENOMIC DNA]</scope>
    <source>
        <strain evidence="4 5">CBS 102.13</strain>
    </source>
</reference>
<evidence type="ECO:0000313" key="5">
    <source>
        <dbReference type="Proteomes" id="UP000234585"/>
    </source>
</evidence>